<evidence type="ECO:0000256" key="3">
    <source>
        <dbReference type="ARBA" id="ARBA00023157"/>
    </source>
</evidence>
<sequence length="712" mass="79003">MTMYRVIKVSLKLIFVMASMVVMSSANCSDPGIPHHGSRTVWPSGRFSDGTIIIFSCNSFYNLTGAKKILCSKGRWSGKRPTCQPPGCPLPTPNFPNAHLKYQSLQNTKGSYVEYACNIGYTSNGRPTKILCDKDHESLGYFWNGNITCEKIRCGRPPRIAHGNVTTGPHSDGARTMATYYCFSGYKLLDYNRKQQPIFRMSCVDGSGGGVWQTQYLPKCVKTCPTSDVTIDHGEVKSNPFYEGSYNFTENMTAIFVCEDHYKLEGNQKPKCMESGLWSAKAPRCVLNVCERLENITNGGITFNNSKARATKAPIWTEASYKCHVMYRLIGNSTRQCRPGGHWSGQSNPFCEESKLTCQRLDLANGGYKPAIDEYRLNQQITPSCNRGYLLWGPPSLTCKDYSDDAADWLYLGCVKTNGNRELYCDNTKFPECVTLEEFEENCQKVGGHATDVSKKGKQSMSCEMSALEEVPDVPDESQQPNRELDKMTIVIASTGSTLGALVVLLAALYCFRQRIRRIRRPSYRSRRYSDDDRIAFIAYAGDVHFILPSYDEAISQVERSPPSFESVVEGTQGSANRSTTDSNGNQNTNQSGNTDSNHTAANTNRATEDDDLRTDQELAQGQSIRIVSNPLANNGRDTICSSTTQNADHASSSESERRVGFSDEHTCLNACGKESSPNRPSEDISSSSSEEDLTSNQTQPLLSNSRMGVRM</sequence>
<feature type="disulfide bond" evidence="5">
    <location>
        <begin position="28"/>
        <end position="71"/>
    </location>
</feature>
<feature type="region of interest" description="Disordered" evidence="6">
    <location>
        <begin position="558"/>
        <end position="712"/>
    </location>
</feature>
<keyword evidence="7" id="KW-1133">Transmembrane helix</keyword>
<dbReference type="OrthoDB" id="5804959at2759"/>
<feature type="compositionally biased region" description="Polar residues" evidence="6">
    <location>
        <begin position="618"/>
        <end position="654"/>
    </location>
</feature>
<evidence type="ECO:0000256" key="1">
    <source>
        <dbReference type="ARBA" id="ARBA00022659"/>
    </source>
</evidence>
<dbReference type="InterPro" id="IPR000436">
    <property type="entry name" value="Sushi_SCR_CCP_dom"/>
</dbReference>
<feature type="domain" description="Sushi" evidence="9">
    <location>
        <begin position="26"/>
        <end position="85"/>
    </location>
</feature>
<dbReference type="EMBL" id="LSMT01000374">
    <property type="protein sequence ID" value="PFX19154.1"/>
    <property type="molecule type" value="Genomic_DNA"/>
</dbReference>
<accession>A0A2B4RL62</accession>
<feature type="signal peptide" evidence="8">
    <location>
        <begin position="1"/>
        <end position="26"/>
    </location>
</feature>
<feature type="domain" description="Sushi" evidence="9">
    <location>
        <begin position="288"/>
        <end position="353"/>
    </location>
</feature>
<proteinExistence type="predicted"/>
<dbReference type="Proteomes" id="UP000225706">
    <property type="component" value="Unassembled WGS sequence"/>
</dbReference>
<keyword evidence="11" id="KW-1185">Reference proteome</keyword>
<keyword evidence="4" id="KW-0325">Glycoprotein</keyword>
<evidence type="ECO:0000256" key="4">
    <source>
        <dbReference type="ARBA" id="ARBA00023180"/>
    </source>
</evidence>
<evidence type="ECO:0000256" key="7">
    <source>
        <dbReference type="SAM" id="Phobius"/>
    </source>
</evidence>
<evidence type="ECO:0000256" key="2">
    <source>
        <dbReference type="ARBA" id="ARBA00022737"/>
    </source>
</evidence>
<dbReference type="InterPro" id="IPR050350">
    <property type="entry name" value="Compl-Cell_Adhes-Reg"/>
</dbReference>
<dbReference type="InterPro" id="IPR035976">
    <property type="entry name" value="Sushi/SCR/CCP_sf"/>
</dbReference>
<evidence type="ECO:0000259" key="9">
    <source>
        <dbReference type="PROSITE" id="PS50923"/>
    </source>
</evidence>
<reference evidence="11" key="1">
    <citation type="journal article" date="2017" name="bioRxiv">
        <title>Comparative analysis of the genomes of Stylophora pistillata and Acropora digitifera provides evidence for extensive differences between species of corals.</title>
        <authorList>
            <person name="Voolstra C.R."/>
            <person name="Li Y."/>
            <person name="Liew Y.J."/>
            <person name="Baumgarten S."/>
            <person name="Zoccola D."/>
            <person name="Flot J.-F."/>
            <person name="Tambutte S."/>
            <person name="Allemand D."/>
            <person name="Aranda M."/>
        </authorList>
    </citation>
    <scope>NUCLEOTIDE SEQUENCE [LARGE SCALE GENOMIC DNA]</scope>
</reference>
<feature type="compositionally biased region" description="Low complexity" evidence="6">
    <location>
        <begin position="579"/>
        <end position="598"/>
    </location>
</feature>
<dbReference type="SMART" id="SM00032">
    <property type="entry name" value="CCP"/>
    <property type="match status" value="6"/>
</dbReference>
<keyword evidence="7" id="KW-0812">Transmembrane</keyword>
<feature type="compositionally biased region" description="Polar residues" evidence="6">
    <location>
        <begin position="698"/>
        <end position="712"/>
    </location>
</feature>
<evidence type="ECO:0000313" key="11">
    <source>
        <dbReference type="Proteomes" id="UP000225706"/>
    </source>
</evidence>
<dbReference type="STRING" id="50429.A0A2B4RL62"/>
<dbReference type="Gene3D" id="2.10.70.10">
    <property type="entry name" value="Complement Module, domain 1"/>
    <property type="match status" value="6"/>
</dbReference>
<gene>
    <name evidence="10" type="primary">SVEP1</name>
    <name evidence="10" type="ORF">AWC38_SpisGene16437</name>
</gene>
<dbReference type="AlphaFoldDB" id="A0A2B4RL62"/>
<dbReference type="Pfam" id="PF00084">
    <property type="entry name" value="Sushi"/>
    <property type="match status" value="4"/>
</dbReference>
<keyword evidence="1 5" id="KW-0768">Sushi</keyword>
<dbReference type="PANTHER" id="PTHR19325">
    <property type="entry name" value="COMPLEMENT COMPONENT-RELATED SUSHI DOMAIN-CONTAINING"/>
    <property type="match status" value="1"/>
</dbReference>
<organism evidence="10 11">
    <name type="scientific">Stylophora pistillata</name>
    <name type="common">Smooth cauliflower coral</name>
    <dbReference type="NCBI Taxonomy" id="50429"/>
    <lineage>
        <taxon>Eukaryota</taxon>
        <taxon>Metazoa</taxon>
        <taxon>Cnidaria</taxon>
        <taxon>Anthozoa</taxon>
        <taxon>Hexacorallia</taxon>
        <taxon>Scleractinia</taxon>
        <taxon>Astrocoeniina</taxon>
        <taxon>Pocilloporidae</taxon>
        <taxon>Stylophora</taxon>
    </lineage>
</organism>
<evidence type="ECO:0000313" key="10">
    <source>
        <dbReference type="EMBL" id="PFX19154.1"/>
    </source>
</evidence>
<dbReference type="CDD" id="cd00033">
    <property type="entry name" value="CCP"/>
    <property type="match status" value="5"/>
</dbReference>
<feature type="domain" description="Sushi" evidence="9">
    <location>
        <begin position="222"/>
        <end position="287"/>
    </location>
</feature>
<comment type="caution">
    <text evidence="10">The sequence shown here is derived from an EMBL/GenBank/DDBJ whole genome shotgun (WGS) entry which is preliminary data.</text>
</comment>
<dbReference type="PANTHER" id="PTHR19325:SF573">
    <property type="entry name" value="MEMBRANE COFACTOR PROTEIN"/>
    <property type="match status" value="1"/>
</dbReference>
<feature type="chain" id="PRO_5012337820" evidence="8">
    <location>
        <begin position="27"/>
        <end position="712"/>
    </location>
</feature>
<evidence type="ECO:0000256" key="6">
    <source>
        <dbReference type="SAM" id="MobiDB-lite"/>
    </source>
</evidence>
<dbReference type="PROSITE" id="PS50923">
    <property type="entry name" value="SUSHI"/>
    <property type="match status" value="3"/>
</dbReference>
<keyword evidence="8" id="KW-0732">Signal</keyword>
<keyword evidence="2" id="KW-0677">Repeat</keyword>
<keyword evidence="3 5" id="KW-1015">Disulfide bond</keyword>
<protein>
    <submittedName>
        <fullName evidence="10">Sushi, von Willebrand factor type A, EGF and pentraxin domain-containing protein 1</fullName>
    </submittedName>
</protein>
<keyword evidence="7" id="KW-0472">Membrane</keyword>
<evidence type="ECO:0000256" key="5">
    <source>
        <dbReference type="PROSITE-ProRule" id="PRU00302"/>
    </source>
</evidence>
<dbReference type="SUPFAM" id="SSF57535">
    <property type="entry name" value="Complement control module/SCR domain"/>
    <property type="match status" value="6"/>
</dbReference>
<name>A0A2B4RL62_STYPI</name>
<evidence type="ECO:0000256" key="8">
    <source>
        <dbReference type="SAM" id="SignalP"/>
    </source>
</evidence>
<feature type="compositionally biased region" description="Basic and acidic residues" evidence="6">
    <location>
        <begin position="655"/>
        <end position="667"/>
    </location>
</feature>
<comment type="caution">
    <text evidence="5">Lacks conserved residue(s) required for the propagation of feature annotation.</text>
</comment>
<feature type="compositionally biased region" description="Low complexity" evidence="6">
    <location>
        <begin position="676"/>
        <end position="689"/>
    </location>
</feature>
<feature type="transmembrane region" description="Helical" evidence="7">
    <location>
        <begin position="488"/>
        <end position="512"/>
    </location>
</feature>
<feature type="disulfide bond" evidence="5">
    <location>
        <begin position="258"/>
        <end position="285"/>
    </location>
</feature>